<reference evidence="1 2" key="1">
    <citation type="submission" date="2018-11" db="EMBL/GenBank/DDBJ databases">
        <authorList>
            <consortium name="Pathogen Informatics"/>
        </authorList>
    </citation>
    <scope>NUCLEOTIDE SEQUENCE [LARGE SCALE GENOMIC DNA]</scope>
</reference>
<sequence length="356" mass="39353">MSTLSTTSKTLLSASLFPDIAAETLITSLCFLARLQPDALDSWQSYFGDWVVFRPLLLSSTSIGEEVLSTLVFFLYSSCKAGGAENSRLIIFVLSNLVRLFTPTEEDCDEKVVHLASVFVSFLTLSGEDSENPNLLSLATGSVPTNIALSFVWTCIISLAGASQLPKEPMWTLANVYVHLYERASTDVWKINPSPLPLSEQLYEQLSCVVEQNLIACATSVPVWHSFQQIRLIFELFTAFTSLVTGLSDNKILEDACKVAAVLRDLFSSEQFEAPPIRDKWLRQVPLIMSAFVDCLTRPDPTLCGGFSVGFAPLKRNLISSLVDTTLLLIRCTLELVDRLSQQSVNEFSAFPPPLF</sequence>
<dbReference type="OrthoDB" id="10416491at2759"/>
<proteinExistence type="predicted"/>
<dbReference type="EMBL" id="UYRU01069465">
    <property type="protein sequence ID" value="VDN18744.1"/>
    <property type="molecule type" value="Genomic_DNA"/>
</dbReference>
<organism evidence="1 2">
    <name type="scientific">Dibothriocephalus latus</name>
    <name type="common">Fish tapeworm</name>
    <name type="synonym">Diphyllobothrium latum</name>
    <dbReference type="NCBI Taxonomy" id="60516"/>
    <lineage>
        <taxon>Eukaryota</taxon>
        <taxon>Metazoa</taxon>
        <taxon>Spiralia</taxon>
        <taxon>Lophotrochozoa</taxon>
        <taxon>Platyhelminthes</taxon>
        <taxon>Cestoda</taxon>
        <taxon>Eucestoda</taxon>
        <taxon>Diphyllobothriidea</taxon>
        <taxon>Diphyllobothriidae</taxon>
        <taxon>Dibothriocephalus</taxon>
    </lineage>
</organism>
<dbReference type="AlphaFoldDB" id="A0A3P7LPL2"/>
<evidence type="ECO:0000313" key="1">
    <source>
        <dbReference type="EMBL" id="VDN18744.1"/>
    </source>
</evidence>
<name>A0A3P7LPL2_DIBLA</name>
<keyword evidence="2" id="KW-1185">Reference proteome</keyword>
<dbReference type="Proteomes" id="UP000281553">
    <property type="component" value="Unassembled WGS sequence"/>
</dbReference>
<accession>A0A3P7LPL2</accession>
<evidence type="ECO:0000313" key="2">
    <source>
        <dbReference type="Proteomes" id="UP000281553"/>
    </source>
</evidence>
<protein>
    <submittedName>
        <fullName evidence="1">Uncharacterized protein</fullName>
    </submittedName>
</protein>
<gene>
    <name evidence="1" type="ORF">DILT_LOCUS13254</name>
</gene>